<feature type="region of interest" description="Disordered" evidence="1">
    <location>
        <begin position="380"/>
        <end position="406"/>
    </location>
</feature>
<evidence type="ECO:0000256" key="1">
    <source>
        <dbReference type="SAM" id="MobiDB-lite"/>
    </source>
</evidence>
<feature type="compositionally biased region" description="Basic and acidic residues" evidence="1">
    <location>
        <begin position="570"/>
        <end position="582"/>
    </location>
</feature>
<feature type="region of interest" description="Disordered" evidence="1">
    <location>
        <begin position="497"/>
        <end position="526"/>
    </location>
</feature>
<protein>
    <submittedName>
        <fullName evidence="3">Uncharacterized protein</fullName>
    </submittedName>
</protein>
<keyword evidence="2" id="KW-0732">Signal</keyword>
<evidence type="ECO:0000313" key="3">
    <source>
        <dbReference type="EMBL" id="CAG6639965.1"/>
    </source>
</evidence>
<feature type="region of interest" description="Disordered" evidence="1">
    <location>
        <begin position="570"/>
        <end position="605"/>
    </location>
</feature>
<feature type="chain" id="PRO_5034243000" evidence="2">
    <location>
        <begin position="19"/>
        <end position="636"/>
    </location>
</feature>
<evidence type="ECO:0000256" key="2">
    <source>
        <dbReference type="SAM" id="SignalP"/>
    </source>
</evidence>
<feature type="region of interest" description="Disordered" evidence="1">
    <location>
        <begin position="182"/>
        <end position="233"/>
    </location>
</feature>
<feature type="signal peptide" evidence="2">
    <location>
        <begin position="1"/>
        <end position="18"/>
    </location>
</feature>
<proteinExistence type="predicted"/>
<dbReference type="AlphaFoldDB" id="A0A8D8W035"/>
<accession>A0A8D8W035</accession>
<feature type="compositionally biased region" description="Polar residues" evidence="1">
    <location>
        <begin position="380"/>
        <end position="396"/>
    </location>
</feature>
<feature type="compositionally biased region" description="Polar residues" evidence="1">
    <location>
        <begin position="583"/>
        <end position="599"/>
    </location>
</feature>
<dbReference type="EMBL" id="HBUF01110041">
    <property type="protein sequence ID" value="CAG6639965.1"/>
    <property type="molecule type" value="Transcribed_RNA"/>
</dbReference>
<name>A0A8D8W035_9HEMI</name>
<reference evidence="3" key="1">
    <citation type="submission" date="2021-05" db="EMBL/GenBank/DDBJ databases">
        <authorList>
            <person name="Alioto T."/>
            <person name="Alioto T."/>
            <person name="Gomez Garrido J."/>
        </authorList>
    </citation>
    <scope>NUCLEOTIDE SEQUENCE</scope>
</reference>
<organism evidence="3">
    <name type="scientific">Cacopsylla melanoneura</name>
    <dbReference type="NCBI Taxonomy" id="428564"/>
    <lineage>
        <taxon>Eukaryota</taxon>
        <taxon>Metazoa</taxon>
        <taxon>Ecdysozoa</taxon>
        <taxon>Arthropoda</taxon>
        <taxon>Hexapoda</taxon>
        <taxon>Insecta</taxon>
        <taxon>Pterygota</taxon>
        <taxon>Neoptera</taxon>
        <taxon>Paraneoptera</taxon>
        <taxon>Hemiptera</taxon>
        <taxon>Sternorrhyncha</taxon>
        <taxon>Psylloidea</taxon>
        <taxon>Psyllidae</taxon>
        <taxon>Psyllinae</taxon>
        <taxon>Cacopsylla</taxon>
    </lineage>
</organism>
<feature type="compositionally biased region" description="Polar residues" evidence="1">
    <location>
        <begin position="512"/>
        <end position="522"/>
    </location>
</feature>
<sequence>MAFLIFSVFLTWMVIASAEQLSYVVTSKPYYIQTNDNVNKLQRDFNHDNIGENEISETMENNMYADCELSNSCGNEDTRAGYFDATFKPFPQDELEKILKKYGKDKISDRISNSKVRPTTTSNEISSALSFQPVTNENTFDKSKSWSLATADTNSDSKDQDRVGWVTLEPVAWSSSQIQKWKPSIQSLSNTKDEEEEDHPWKNPAASKPQFDSVPWNPNKHPWHSVKPSSDNLKPDYEFEKPLSNNYNEHNEHKFQPNEHKYESMQSSYEPMKHAYDPLKPSFDSLKPIYDSVKPSYDRKPAYNPIKPTLDALGLSYDSNNPNYESIKTNLKPYWNQNHETKPSVNKIQSAWNSHVSSDNLPQIITSHNQDQFASYLQQHQQQKPDGIFEQNNPVSLQGAGAGPGDNDGHWVLLSSTREYSMPERQKNLSRSLKNYEFYRNSIPLTIYNPESTSKKFSRAIDHSDYKNYIPLTSSSNRTEFGRRAIPLIITAPGLTKLSHSTSNRHERKLESSPTEESGNTRNARRMVRLTVLPPVNGFNVVTSHNGMIEVENTKLTVDESHREHLARMMKLEHQSSSKKNEPQSSGSRMQRDTTSQPQPAHRMSMMLPIVIGRRRRRFEPSHLNYYPRNILTATH</sequence>